<dbReference type="GO" id="GO:0003972">
    <property type="term" value="F:RNA ligase (ATP) activity"/>
    <property type="evidence" value="ECO:0007669"/>
    <property type="project" value="InterPro"/>
</dbReference>
<name>X6NC79_RETFI</name>
<keyword evidence="4" id="KW-1185">Reference proteome</keyword>
<dbReference type="AlphaFoldDB" id="X6NC79"/>
<dbReference type="GO" id="GO:0006388">
    <property type="term" value="P:tRNA splicing, via endonucleolytic cleavage and ligation"/>
    <property type="evidence" value="ECO:0007669"/>
    <property type="project" value="InterPro"/>
</dbReference>
<feature type="chain" id="PRO_5004975423" description="tRNA ligase phosphodiesterase domain-containing protein" evidence="1">
    <location>
        <begin position="23"/>
        <end position="257"/>
    </location>
</feature>
<evidence type="ECO:0000313" key="4">
    <source>
        <dbReference type="Proteomes" id="UP000023152"/>
    </source>
</evidence>
<protein>
    <recommendedName>
        <fullName evidence="2">tRNA ligase phosphodiesterase domain-containing protein</fullName>
    </recommendedName>
</protein>
<keyword evidence="1" id="KW-0732">Signal</keyword>
<reference evidence="3 4" key="1">
    <citation type="journal article" date="2013" name="Curr. Biol.">
        <title>The Genome of the Foraminiferan Reticulomyxa filosa.</title>
        <authorList>
            <person name="Glockner G."/>
            <person name="Hulsmann N."/>
            <person name="Schleicher M."/>
            <person name="Noegel A.A."/>
            <person name="Eichinger L."/>
            <person name="Gallinger C."/>
            <person name="Pawlowski J."/>
            <person name="Sierra R."/>
            <person name="Euteneuer U."/>
            <person name="Pillet L."/>
            <person name="Moustafa A."/>
            <person name="Platzer M."/>
            <person name="Groth M."/>
            <person name="Szafranski K."/>
            <person name="Schliwa M."/>
        </authorList>
    </citation>
    <scope>NUCLEOTIDE SEQUENCE [LARGE SCALE GENOMIC DNA]</scope>
</reference>
<dbReference type="Proteomes" id="UP000023152">
    <property type="component" value="Unassembled WGS sequence"/>
</dbReference>
<accession>X6NC79</accession>
<feature type="domain" description="tRNA ligase phosphodiesterase" evidence="2">
    <location>
        <begin position="166"/>
        <end position="222"/>
    </location>
</feature>
<dbReference type="InterPro" id="IPR015965">
    <property type="entry name" value="tRNA_lig_PDEase"/>
</dbReference>
<dbReference type="Pfam" id="PF08302">
    <property type="entry name" value="tRNA_lig_CPD"/>
    <property type="match status" value="1"/>
</dbReference>
<evidence type="ECO:0000313" key="3">
    <source>
        <dbReference type="EMBL" id="ETO23636.1"/>
    </source>
</evidence>
<gene>
    <name evidence="3" type="ORF">RFI_13542</name>
</gene>
<organism evidence="3 4">
    <name type="scientific">Reticulomyxa filosa</name>
    <dbReference type="NCBI Taxonomy" id="46433"/>
    <lineage>
        <taxon>Eukaryota</taxon>
        <taxon>Sar</taxon>
        <taxon>Rhizaria</taxon>
        <taxon>Retaria</taxon>
        <taxon>Foraminifera</taxon>
        <taxon>Monothalamids</taxon>
        <taxon>Reticulomyxidae</taxon>
        <taxon>Reticulomyxa</taxon>
    </lineage>
</organism>
<feature type="signal peptide" evidence="1">
    <location>
        <begin position="1"/>
        <end position="22"/>
    </location>
</feature>
<comment type="caution">
    <text evidence="3">The sequence shown here is derived from an EMBL/GenBank/DDBJ whole genome shotgun (WGS) entry which is preliminary data.</text>
</comment>
<dbReference type="EMBL" id="ASPP01009797">
    <property type="protein sequence ID" value="ETO23636.1"/>
    <property type="molecule type" value="Genomic_DNA"/>
</dbReference>
<sequence>MIILILNMEAILLGGEIGQAHAWCQSTVLKKLFSGETVCACNTNTTLPELNAYVCAAIFGELSHKIVFAVMPEKNPEVLAKRGLHGVTTSKENNNKKGPFQINTPNAHPKFMYTGIFLNQQSIESLRFKFVQWSRQCLLPRLAKGHMTLKYKPSLDDVSALGSGGNQVSLKIIGYAFHSLVQCALVDIIDESYRGMCANKFPHITISHDENCPPYNSNELLKYGRVCLLPENECIFVTGNVGAVPFNSNQETFTLGE</sequence>
<evidence type="ECO:0000259" key="2">
    <source>
        <dbReference type="Pfam" id="PF08302"/>
    </source>
</evidence>
<dbReference type="GO" id="GO:0005524">
    <property type="term" value="F:ATP binding"/>
    <property type="evidence" value="ECO:0007669"/>
    <property type="project" value="InterPro"/>
</dbReference>
<proteinExistence type="predicted"/>
<evidence type="ECO:0000256" key="1">
    <source>
        <dbReference type="SAM" id="SignalP"/>
    </source>
</evidence>